<organism evidence="1 2">
    <name type="scientific">Mucilaginibacter sabulilitoris</name>
    <dbReference type="NCBI Taxonomy" id="1173583"/>
    <lineage>
        <taxon>Bacteria</taxon>
        <taxon>Pseudomonadati</taxon>
        <taxon>Bacteroidota</taxon>
        <taxon>Sphingobacteriia</taxon>
        <taxon>Sphingobacteriales</taxon>
        <taxon>Sphingobacteriaceae</taxon>
        <taxon>Mucilaginibacter</taxon>
    </lineage>
</organism>
<dbReference type="Proteomes" id="UP001324380">
    <property type="component" value="Chromosome"/>
</dbReference>
<dbReference type="EMBL" id="CP139558">
    <property type="protein sequence ID" value="WPU96976.1"/>
    <property type="molecule type" value="Genomic_DNA"/>
</dbReference>
<proteinExistence type="predicted"/>
<evidence type="ECO:0000313" key="2">
    <source>
        <dbReference type="Proteomes" id="UP001324380"/>
    </source>
</evidence>
<sequence>MKDATGLKISMLFDHEQYPMIGPFLKCVPGTKEIYSEPGLVACKWQNILLEAHGPGAHPHNFIFKNNEVVIRFEEDDLSAAIVTTKKAGFKAISNVIVENDYYSFAYIKFGEMIIGPYHYDTD</sequence>
<name>A0ABZ0TV50_9SPHI</name>
<gene>
    <name evidence="1" type="ORF">SNE25_15755</name>
</gene>
<keyword evidence="2" id="KW-1185">Reference proteome</keyword>
<dbReference type="RefSeq" id="WP_321566062.1">
    <property type="nucleotide sequence ID" value="NZ_CP139558.1"/>
</dbReference>
<protein>
    <submittedName>
        <fullName evidence="1">Uncharacterized protein</fullName>
    </submittedName>
</protein>
<reference evidence="1 2" key="1">
    <citation type="submission" date="2023-11" db="EMBL/GenBank/DDBJ databases">
        <title>Analysis of the Genomes of Mucilaginibacter gossypii cycad 4 and M. sabulilitoris SNA2: microbes with the potential for plant growth promotion.</title>
        <authorList>
            <person name="Hirsch A.M."/>
            <person name="Humm E."/>
            <person name="Rubbi M."/>
            <person name="Del Vecchio G."/>
            <person name="Ha S.M."/>
            <person name="Pellegrini M."/>
            <person name="Gunsalus R.P."/>
        </authorList>
    </citation>
    <scope>NUCLEOTIDE SEQUENCE [LARGE SCALE GENOMIC DNA]</scope>
    <source>
        <strain evidence="1 2">SNA2</strain>
    </source>
</reference>
<accession>A0ABZ0TV50</accession>
<evidence type="ECO:0000313" key="1">
    <source>
        <dbReference type="EMBL" id="WPU96976.1"/>
    </source>
</evidence>